<evidence type="ECO:0000313" key="7">
    <source>
        <dbReference type="Proteomes" id="UP000236649"/>
    </source>
</evidence>
<dbReference type="InterPro" id="IPR011010">
    <property type="entry name" value="DNA_brk_join_enz"/>
</dbReference>
<dbReference type="PANTHER" id="PTHR30349:SF94">
    <property type="entry name" value="INTEGRASE_RECOMBINASE HI_1414-RELATED"/>
    <property type="match status" value="1"/>
</dbReference>
<protein>
    <submittedName>
        <fullName evidence="5">Integrase family protein</fullName>
    </submittedName>
    <submittedName>
        <fullName evidence="4">Site-specific integrase</fullName>
    </submittedName>
</protein>
<dbReference type="Gene3D" id="1.10.443.10">
    <property type="entry name" value="Intergrase catalytic core"/>
    <property type="match status" value="1"/>
</dbReference>
<reference evidence="5 6" key="1">
    <citation type="journal article" date="2012" name="J. Bacteriol.">
        <title>Draft Genome Sequence of the Soil Bacterium Burkholderia terrae Strain BS001, Which Interacts with Fungal Surface Structures.</title>
        <authorList>
            <person name="Nazir R."/>
            <person name="Hansen M.A."/>
            <person name="Sorensen S."/>
            <person name="van Elsas J.D."/>
        </authorList>
    </citation>
    <scope>NUCLEOTIDE SEQUENCE [LARGE SCALE GENOMIC DNA]</scope>
    <source>
        <strain evidence="5 6">BS001</strain>
    </source>
</reference>
<dbReference type="AlphaFoldDB" id="A0AAN1JHH1"/>
<dbReference type="SUPFAM" id="SSF56349">
    <property type="entry name" value="DNA breaking-rejoining enzymes"/>
    <property type="match status" value="1"/>
</dbReference>
<dbReference type="EMBL" id="AKAU01000011">
    <property type="protein sequence ID" value="EIN02947.1"/>
    <property type="molecule type" value="Genomic_DNA"/>
</dbReference>
<dbReference type="Proteomes" id="UP000236649">
    <property type="component" value="Chromosome 3"/>
</dbReference>
<evidence type="ECO:0000313" key="6">
    <source>
        <dbReference type="Proteomes" id="UP000004980"/>
    </source>
</evidence>
<sequence>MGTISKYVARNGEVSFQAKVRRKGYKSQSKSFVERKDAQKWVRAIEAAMDRGEQVEAARPGSTLTLADLLRQRAKDEDKRRGGYIERMHITKWLTKDEYRDWRSTPLDKLDVQSLVWFRDHETARGIAPSTVARLMTLVQSTINAARHDGAMVAEIKLKRPKNAPHRDRVLKPEEEVVLLSNANSTLRRAIVFALETACRQGEIARLQYADLDLAARVARLHVTKTGIPRDVPLSSRAIEAIGPTENRIGLVFGYPNSQTICHSFRWLCKKSKVRNLRFHDLRHTCLTRLAAKGLSTVVLQRVSGHKTLSQLQRYVNLRATDVAEMLG</sequence>
<keyword evidence="2" id="KW-0233">DNA recombination</keyword>
<dbReference type="KEGG" id="phs:C2L64_37710"/>
<dbReference type="GO" id="GO:0015074">
    <property type="term" value="P:DNA integration"/>
    <property type="evidence" value="ECO:0007669"/>
    <property type="project" value="UniProtKB-KW"/>
</dbReference>
<evidence type="ECO:0000313" key="4">
    <source>
        <dbReference type="EMBL" id="AUT74037.1"/>
    </source>
</evidence>
<evidence type="ECO:0000313" key="5">
    <source>
        <dbReference type="EMBL" id="EIN02947.1"/>
    </source>
</evidence>
<keyword evidence="6" id="KW-1185">Reference proteome</keyword>
<dbReference type="CDD" id="cd00796">
    <property type="entry name" value="INT_Rci_Hp1_C"/>
    <property type="match status" value="1"/>
</dbReference>
<dbReference type="InterPro" id="IPR050090">
    <property type="entry name" value="Tyrosine_recombinase_XerCD"/>
</dbReference>
<dbReference type="GO" id="GO:0003677">
    <property type="term" value="F:DNA binding"/>
    <property type="evidence" value="ECO:0007669"/>
    <property type="project" value="InterPro"/>
</dbReference>
<dbReference type="Pfam" id="PF00589">
    <property type="entry name" value="Phage_integrase"/>
    <property type="match status" value="1"/>
</dbReference>
<feature type="domain" description="Tyr recombinase" evidence="3">
    <location>
        <begin position="166"/>
        <end position="328"/>
    </location>
</feature>
<dbReference type="Proteomes" id="UP000004980">
    <property type="component" value="Unassembled WGS sequence"/>
</dbReference>
<evidence type="ECO:0000259" key="3">
    <source>
        <dbReference type="PROSITE" id="PS51898"/>
    </source>
</evidence>
<dbReference type="GO" id="GO:0006310">
    <property type="term" value="P:DNA recombination"/>
    <property type="evidence" value="ECO:0007669"/>
    <property type="project" value="UniProtKB-KW"/>
</dbReference>
<evidence type="ECO:0000256" key="1">
    <source>
        <dbReference type="ARBA" id="ARBA00022908"/>
    </source>
</evidence>
<dbReference type="PANTHER" id="PTHR30349">
    <property type="entry name" value="PHAGE INTEGRASE-RELATED"/>
    <property type="match status" value="1"/>
</dbReference>
<name>A0AAN1JHH1_9BURK</name>
<accession>A0AAN1JHH1</accession>
<reference evidence="4 7" key="2">
    <citation type="submission" date="2018-01" db="EMBL/GenBank/DDBJ databases">
        <title>Species boundaries and ecological features among Paraburkholderia terrae DSMZ17804T, P. hospita DSMZ17164T and P. caribensis DSMZ13236T.</title>
        <authorList>
            <person name="Pratama A.A."/>
        </authorList>
    </citation>
    <scope>NUCLEOTIDE SEQUENCE [LARGE SCALE GENOMIC DNA]</scope>
    <source>
        <strain evidence="4 7">DSM 17164</strain>
    </source>
</reference>
<gene>
    <name evidence="4" type="ORF">C2L64_37710</name>
    <name evidence="5" type="ORF">WQE_00955</name>
</gene>
<dbReference type="InterPro" id="IPR002104">
    <property type="entry name" value="Integrase_catalytic"/>
</dbReference>
<proteinExistence type="predicted"/>
<dbReference type="RefSeq" id="WP_007576741.1">
    <property type="nucleotide sequence ID" value="NZ_AKAU01000011.1"/>
</dbReference>
<dbReference type="InterPro" id="IPR013762">
    <property type="entry name" value="Integrase-like_cat_sf"/>
</dbReference>
<keyword evidence="1" id="KW-0229">DNA integration</keyword>
<dbReference type="EMBL" id="CP026107">
    <property type="protein sequence ID" value="AUT74037.1"/>
    <property type="molecule type" value="Genomic_DNA"/>
</dbReference>
<dbReference type="PROSITE" id="PS51898">
    <property type="entry name" value="TYR_RECOMBINASE"/>
    <property type="match status" value="1"/>
</dbReference>
<organism evidence="4 7">
    <name type="scientific">Paraburkholderia hospita</name>
    <dbReference type="NCBI Taxonomy" id="169430"/>
    <lineage>
        <taxon>Bacteria</taxon>
        <taxon>Pseudomonadati</taxon>
        <taxon>Pseudomonadota</taxon>
        <taxon>Betaproteobacteria</taxon>
        <taxon>Burkholderiales</taxon>
        <taxon>Burkholderiaceae</taxon>
        <taxon>Paraburkholderia</taxon>
    </lineage>
</organism>
<dbReference type="GeneID" id="55534035"/>
<evidence type="ECO:0000256" key="2">
    <source>
        <dbReference type="ARBA" id="ARBA00023172"/>
    </source>
</evidence>